<dbReference type="AlphaFoldDB" id="A0A3P7XKQ8"/>
<keyword evidence="1" id="KW-1133">Transmembrane helix</keyword>
<evidence type="ECO:0000313" key="3">
    <source>
        <dbReference type="Proteomes" id="UP000050761"/>
    </source>
</evidence>
<dbReference type="Proteomes" id="UP000050761">
    <property type="component" value="Unassembled WGS sequence"/>
</dbReference>
<dbReference type="EMBL" id="UZAH01025279">
    <property type="protein sequence ID" value="VDO60267.1"/>
    <property type="molecule type" value="Genomic_DNA"/>
</dbReference>
<dbReference type="InterPro" id="IPR019421">
    <property type="entry name" value="7TM_GPCR_serpentine_rcpt_Srd"/>
</dbReference>
<sequence>MASRTQKKEPLVRSLAPSKSVEMPIWCTSAGFSLLPSGPVLALLPVGPCRLFGPTTCFVAYNIGNGLCLNVALSVINTMYFRYRLIHTTQLSQARIRKNVMAAVVLIPYSLPKPGFQTAFSCRRIAGFLVWSDVARPINHACLAEEGSVIGYPYMTSLDVLNQFWKCFSLSLRLRTQLASTHLTHHQDVLIVFRISLYRVAHKSCNENIGV</sequence>
<evidence type="ECO:0000313" key="2">
    <source>
        <dbReference type="EMBL" id="VDO60267.1"/>
    </source>
</evidence>
<proteinExistence type="predicted"/>
<feature type="transmembrane region" description="Helical" evidence="1">
    <location>
        <begin position="58"/>
        <end position="81"/>
    </location>
</feature>
<dbReference type="OrthoDB" id="5785156at2759"/>
<reference evidence="4" key="2">
    <citation type="submission" date="2019-09" db="UniProtKB">
        <authorList>
            <consortium name="WormBaseParasite"/>
        </authorList>
    </citation>
    <scope>IDENTIFICATION</scope>
</reference>
<dbReference type="WBParaSite" id="HPBE_0000416401-mRNA-1">
    <property type="protein sequence ID" value="HPBE_0000416401-mRNA-1"/>
    <property type="gene ID" value="HPBE_0000416401"/>
</dbReference>
<evidence type="ECO:0000256" key="1">
    <source>
        <dbReference type="SAM" id="Phobius"/>
    </source>
</evidence>
<organism evidence="2">
    <name type="scientific">Heligmosomoides polygyrus</name>
    <name type="common">Parasitic roundworm</name>
    <dbReference type="NCBI Taxonomy" id="6339"/>
    <lineage>
        <taxon>Eukaryota</taxon>
        <taxon>Metazoa</taxon>
        <taxon>Ecdysozoa</taxon>
        <taxon>Nematoda</taxon>
        <taxon>Chromadorea</taxon>
        <taxon>Rhabditida</taxon>
        <taxon>Rhabditina</taxon>
        <taxon>Rhabditomorpha</taxon>
        <taxon>Strongyloidea</taxon>
        <taxon>Heligmosomidae</taxon>
        <taxon>Heligmosomoides</taxon>
    </lineage>
</organism>
<evidence type="ECO:0000313" key="4">
    <source>
        <dbReference type="WBParaSite" id="HPBE_0000416401-mRNA-1"/>
    </source>
</evidence>
<name>A0A3P7XKQ8_HELPZ</name>
<keyword evidence="3" id="KW-1185">Reference proteome</keyword>
<accession>A0A3P7XKQ8</accession>
<protein>
    <submittedName>
        <fullName evidence="4">G_PROTEIN_RECEP_F1_2 domain-containing protein</fullName>
    </submittedName>
</protein>
<gene>
    <name evidence="2" type="ORF">HPBE_LOCUS4165</name>
</gene>
<reference evidence="2 3" key="1">
    <citation type="submission" date="2018-11" db="EMBL/GenBank/DDBJ databases">
        <authorList>
            <consortium name="Pathogen Informatics"/>
        </authorList>
    </citation>
    <scope>NUCLEOTIDE SEQUENCE [LARGE SCALE GENOMIC DNA]</scope>
</reference>
<keyword evidence="1" id="KW-0812">Transmembrane</keyword>
<dbReference type="Pfam" id="PF10317">
    <property type="entry name" value="7TM_GPCR_Srd"/>
    <property type="match status" value="1"/>
</dbReference>
<keyword evidence="1" id="KW-0472">Membrane</keyword>